<dbReference type="Pfam" id="PF00106">
    <property type="entry name" value="adh_short"/>
    <property type="match status" value="1"/>
</dbReference>
<dbReference type="FunFam" id="3.40.50.720:FF:000047">
    <property type="entry name" value="NADP-dependent L-serine/L-allo-threonine dehydrogenase"/>
    <property type="match status" value="1"/>
</dbReference>
<dbReference type="PRINTS" id="PR00080">
    <property type="entry name" value="SDRFAMILY"/>
</dbReference>
<evidence type="ECO:0000256" key="1">
    <source>
        <dbReference type="ARBA" id="ARBA00006484"/>
    </source>
</evidence>
<reference evidence="5" key="1">
    <citation type="submission" date="2022-10" db="EMBL/GenBank/DDBJ databases">
        <title>The complete genomes of actinobacterial strains from the NBC collection.</title>
        <authorList>
            <person name="Joergensen T.S."/>
            <person name="Alvarez Arevalo M."/>
            <person name="Sterndorff E.B."/>
            <person name="Faurdal D."/>
            <person name="Vuksanovic O."/>
            <person name="Mourched A.-S."/>
            <person name="Charusanti P."/>
            <person name="Shaw S."/>
            <person name="Blin K."/>
            <person name="Weber T."/>
        </authorList>
    </citation>
    <scope>NUCLEOTIDE SEQUENCE</scope>
    <source>
        <strain evidence="5">NBC_01401</strain>
    </source>
</reference>
<keyword evidence="2" id="KW-0560">Oxidoreductase</keyword>
<protein>
    <submittedName>
        <fullName evidence="5">SDR family NAD(P)-dependent oxidoreductase</fullName>
    </submittedName>
</protein>
<dbReference type="GO" id="GO:0016616">
    <property type="term" value="F:oxidoreductase activity, acting on the CH-OH group of donors, NAD or NADP as acceptor"/>
    <property type="evidence" value="ECO:0007669"/>
    <property type="project" value="UniProtKB-ARBA"/>
</dbReference>
<dbReference type="Gene3D" id="3.40.50.720">
    <property type="entry name" value="NAD(P)-binding Rossmann-like Domain"/>
    <property type="match status" value="1"/>
</dbReference>
<dbReference type="InterPro" id="IPR057326">
    <property type="entry name" value="KR_dom"/>
</dbReference>
<name>A0AAU3H3Y9_9ACTN</name>
<evidence type="ECO:0000256" key="2">
    <source>
        <dbReference type="ARBA" id="ARBA00023002"/>
    </source>
</evidence>
<dbReference type="SUPFAM" id="SSF51735">
    <property type="entry name" value="NAD(P)-binding Rossmann-fold domains"/>
    <property type="match status" value="1"/>
</dbReference>
<feature type="domain" description="Ketoreductase" evidence="4">
    <location>
        <begin position="8"/>
        <end position="198"/>
    </location>
</feature>
<dbReference type="InterPro" id="IPR002347">
    <property type="entry name" value="SDR_fam"/>
</dbReference>
<dbReference type="PRINTS" id="PR00081">
    <property type="entry name" value="GDHRDH"/>
</dbReference>
<dbReference type="SMART" id="SM00822">
    <property type="entry name" value="PKS_KR"/>
    <property type="match status" value="1"/>
</dbReference>
<accession>A0AAU3H3Y9</accession>
<proteinExistence type="inferred from homology"/>
<gene>
    <name evidence="5" type="ORF">OG626_35845</name>
</gene>
<evidence type="ECO:0000259" key="4">
    <source>
        <dbReference type="SMART" id="SM00822"/>
    </source>
</evidence>
<sequence length="254" mass="26997">MTSRLQSTVALVTGAGSGIGRATALRLAEEGATVALVGRRKGRVEELAKTVADRGGQALAIPADVTDSDAAAATVREVVERLGRLDIVVNAAGAMLNGDSNRARLDEWDQMIDVNVKGVMYVVKAALPHLLDAAKSADRGVADVINISSVAGRVATAGVAIYNASKFGVTAATEAWRQEFGDRNLRFSVVEPGAVDTELFGHQQGHARDAESRRFEGVEKLHPEDIADAIAYIATSPRRRAINEIVIRPTDQNF</sequence>
<dbReference type="AlphaFoldDB" id="A0AAU3H3Y9"/>
<dbReference type="PANTHER" id="PTHR43115">
    <property type="entry name" value="DEHYDROGENASE/REDUCTASE SDR FAMILY MEMBER 11"/>
    <property type="match status" value="1"/>
</dbReference>
<evidence type="ECO:0000256" key="3">
    <source>
        <dbReference type="RuleBase" id="RU000363"/>
    </source>
</evidence>
<organism evidence="5">
    <name type="scientific">Streptomyces sp. NBC_01401</name>
    <dbReference type="NCBI Taxonomy" id="2903854"/>
    <lineage>
        <taxon>Bacteria</taxon>
        <taxon>Bacillati</taxon>
        <taxon>Actinomycetota</taxon>
        <taxon>Actinomycetes</taxon>
        <taxon>Kitasatosporales</taxon>
        <taxon>Streptomycetaceae</taxon>
        <taxon>Streptomyces</taxon>
    </lineage>
</organism>
<dbReference type="InterPro" id="IPR036291">
    <property type="entry name" value="NAD(P)-bd_dom_sf"/>
</dbReference>
<evidence type="ECO:0000313" key="5">
    <source>
        <dbReference type="EMBL" id="WTY99902.1"/>
    </source>
</evidence>
<dbReference type="EMBL" id="CP109535">
    <property type="protein sequence ID" value="WTY99902.1"/>
    <property type="molecule type" value="Genomic_DNA"/>
</dbReference>
<dbReference type="PANTHER" id="PTHR43115:SF4">
    <property type="entry name" value="DEHYDROGENASE_REDUCTASE SDR FAMILY MEMBER 11"/>
    <property type="match status" value="1"/>
</dbReference>
<comment type="similarity">
    <text evidence="1 3">Belongs to the short-chain dehydrogenases/reductases (SDR) family.</text>
</comment>